<name>A0AAN6RJN3_9PLEO</name>
<feature type="chain" id="PRO_5042892585" description="Glucose-methanol-choline oxidoreductase N-terminal domain-containing protein" evidence="3">
    <location>
        <begin position="19"/>
        <end position="621"/>
    </location>
</feature>
<evidence type="ECO:0000313" key="6">
    <source>
        <dbReference type="Proteomes" id="UP001280581"/>
    </source>
</evidence>
<dbReference type="PROSITE" id="PS00624">
    <property type="entry name" value="GMC_OXRED_2"/>
    <property type="match status" value="1"/>
</dbReference>
<keyword evidence="3" id="KW-0732">Signal</keyword>
<dbReference type="Pfam" id="PF00732">
    <property type="entry name" value="GMC_oxred_N"/>
    <property type="match status" value="1"/>
</dbReference>
<gene>
    <name evidence="5" type="ORF">GRF29_44g2636980</name>
</gene>
<dbReference type="GO" id="GO:0050660">
    <property type="term" value="F:flavin adenine dinucleotide binding"/>
    <property type="evidence" value="ECO:0007669"/>
    <property type="project" value="InterPro"/>
</dbReference>
<evidence type="ECO:0000256" key="2">
    <source>
        <dbReference type="PIRSR" id="PIRSR000137-2"/>
    </source>
</evidence>
<dbReference type="AlphaFoldDB" id="A0AAN6RJN3"/>
<dbReference type="InterPro" id="IPR012132">
    <property type="entry name" value="GMC_OxRdtase"/>
</dbReference>
<dbReference type="InterPro" id="IPR000172">
    <property type="entry name" value="GMC_OxRdtase_N"/>
</dbReference>
<feature type="domain" description="Glucose-methanol-choline oxidoreductase N-terminal" evidence="4">
    <location>
        <begin position="301"/>
        <end position="315"/>
    </location>
</feature>
<sequence length="621" mass="66485">MAKLSTLLVLSGLSWVDALVLPSHASPVPARAVTAKEYDFVIVGGGPAGLTLADRITEDPKVSVLVIEAGPFDQREDGIDVPGAWNPVKYLWPNLNTEPLTALNNRVDRVVVGKVVGGGTTVNAMNLLRATVADYTGWEALGNPGWSWKEMFPFFKKLENFTPPDKEFAAANNISYDMSVRGTGGPLNYGYADFNYPASGKWWSAAKSVGMKVNKDPSSGNNIGIFWVPTVLDPKTKTRCSARVARYDRVQSRTNYQVLAEHLVEKVLFKGKKAIGVRYSATAGGNSSEVFASKEVIVAAGALHTPQVLQLSGIGPEKTLKALGIPVIVNLPGVGSNLQDHATLNVMYNFSSPIFPNAGSLVANATFAAEQRALFDAGKPSAFSVVRTLGSTFGTFAYKDLVGMSPSVVNDAKKRNAASSLLPGEDKTVIAGYKAQREILIKQFENPDIPVVMAAFDTFSSVMLAVLKPFSRGRVTIKSTNPREEPRMDFRTATDPTDLPVFVGTLRRLRQIMSAPDMASMGTTEIAPFGAHIQSDADWTAALRQNLLVSSAHQCCSAPMMPLKLGGVVDAKHNVYGVTGLRVADVSTFPIAVAGGPTANVYGVAEKTADIVKKAYKLASL</sequence>
<organism evidence="5 6">
    <name type="scientific">Pseudopithomyces chartarum</name>
    <dbReference type="NCBI Taxonomy" id="1892770"/>
    <lineage>
        <taxon>Eukaryota</taxon>
        <taxon>Fungi</taxon>
        <taxon>Dikarya</taxon>
        <taxon>Ascomycota</taxon>
        <taxon>Pezizomycotina</taxon>
        <taxon>Dothideomycetes</taxon>
        <taxon>Pleosporomycetidae</taxon>
        <taxon>Pleosporales</taxon>
        <taxon>Massarineae</taxon>
        <taxon>Didymosphaeriaceae</taxon>
        <taxon>Pseudopithomyces</taxon>
    </lineage>
</organism>
<keyword evidence="2" id="KW-0274">FAD</keyword>
<keyword evidence="6" id="KW-1185">Reference proteome</keyword>
<protein>
    <recommendedName>
        <fullName evidence="4">Glucose-methanol-choline oxidoreductase N-terminal domain-containing protein</fullName>
    </recommendedName>
</protein>
<keyword evidence="2" id="KW-0285">Flavoprotein</keyword>
<reference evidence="5 6" key="1">
    <citation type="submission" date="2021-02" db="EMBL/GenBank/DDBJ databases">
        <title>Genome assembly of Pseudopithomyces chartarum.</title>
        <authorList>
            <person name="Jauregui R."/>
            <person name="Singh J."/>
            <person name="Voisey C."/>
        </authorList>
    </citation>
    <scope>NUCLEOTIDE SEQUENCE [LARGE SCALE GENOMIC DNA]</scope>
    <source>
        <strain evidence="5 6">AGR01</strain>
    </source>
</reference>
<dbReference type="PANTHER" id="PTHR11552">
    <property type="entry name" value="GLUCOSE-METHANOL-CHOLINE GMC OXIDOREDUCTASE"/>
    <property type="match status" value="1"/>
</dbReference>
<dbReference type="InterPro" id="IPR007867">
    <property type="entry name" value="GMC_OxRtase_C"/>
</dbReference>
<dbReference type="InterPro" id="IPR036188">
    <property type="entry name" value="FAD/NAD-bd_sf"/>
</dbReference>
<dbReference type="PIRSF" id="PIRSF000137">
    <property type="entry name" value="Alcohol_oxidase"/>
    <property type="match status" value="1"/>
</dbReference>
<comment type="caution">
    <text evidence="5">The sequence shown here is derived from an EMBL/GenBank/DDBJ whole genome shotgun (WGS) entry which is preliminary data.</text>
</comment>
<dbReference type="EMBL" id="WVTA01000005">
    <property type="protein sequence ID" value="KAK3210424.1"/>
    <property type="molecule type" value="Genomic_DNA"/>
</dbReference>
<dbReference type="SUPFAM" id="SSF54373">
    <property type="entry name" value="FAD-linked reductases, C-terminal domain"/>
    <property type="match status" value="1"/>
</dbReference>
<proteinExistence type="inferred from homology"/>
<feature type="binding site" evidence="2">
    <location>
        <position position="115"/>
    </location>
    <ligand>
        <name>FAD</name>
        <dbReference type="ChEBI" id="CHEBI:57692"/>
    </ligand>
</feature>
<feature type="signal peptide" evidence="3">
    <location>
        <begin position="1"/>
        <end position="18"/>
    </location>
</feature>
<dbReference type="Pfam" id="PF05199">
    <property type="entry name" value="GMC_oxred_C"/>
    <property type="match status" value="1"/>
</dbReference>
<evidence type="ECO:0000259" key="4">
    <source>
        <dbReference type="PROSITE" id="PS00624"/>
    </source>
</evidence>
<dbReference type="GO" id="GO:0044550">
    <property type="term" value="P:secondary metabolite biosynthetic process"/>
    <property type="evidence" value="ECO:0007669"/>
    <property type="project" value="TreeGrafter"/>
</dbReference>
<dbReference type="PANTHER" id="PTHR11552:SF115">
    <property type="entry name" value="DEHYDROGENASE XPTC-RELATED"/>
    <property type="match status" value="1"/>
</dbReference>
<dbReference type="Proteomes" id="UP001280581">
    <property type="component" value="Unassembled WGS sequence"/>
</dbReference>
<evidence type="ECO:0000313" key="5">
    <source>
        <dbReference type="EMBL" id="KAK3210424.1"/>
    </source>
</evidence>
<dbReference type="SUPFAM" id="SSF51905">
    <property type="entry name" value="FAD/NAD(P)-binding domain"/>
    <property type="match status" value="1"/>
</dbReference>
<feature type="binding site" evidence="2">
    <location>
        <position position="264"/>
    </location>
    <ligand>
        <name>FAD</name>
        <dbReference type="ChEBI" id="CHEBI:57692"/>
    </ligand>
</feature>
<accession>A0AAN6RJN3</accession>
<evidence type="ECO:0000256" key="1">
    <source>
        <dbReference type="ARBA" id="ARBA00010790"/>
    </source>
</evidence>
<evidence type="ECO:0000256" key="3">
    <source>
        <dbReference type="SAM" id="SignalP"/>
    </source>
</evidence>
<comment type="cofactor">
    <cofactor evidence="2">
        <name>FAD</name>
        <dbReference type="ChEBI" id="CHEBI:57692"/>
    </cofactor>
</comment>
<dbReference type="Gene3D" id="3.50.50.60">
    <property type="entry name" value="FAD/NAD(P)-binding domain"/>
    <property type="match status" value="1"/>
</dbReference>
<dbReference type="GO" id="GO:0016614">
    <property type="term" value="F:oxidoreductase activity, acting on CH-OH group of donors"/>
    <property type="evidence" value="ECO:0007669"/>
    <property type="project" value="InterPro"/>
</dbReference>
<dbReference type="Gene3D" id="3.30.560.10">
    <property type="entry name" value="Glucose Oxidase, domain 3"/>
    <property type="match status" value="1"/>
</dbReference>
<comment type="similarity">
    <text evidence="1">Belongs to the GMC oxidoreductase family.</text>
</comment>